<proteinExistence type="predicted"/>
<sequence>MRCLECKLYQIFKDRKAVTTSEITSEQKVFHRSQANHDLMTIVINDISKQVAKDSNLEQIVNQLGLSEKGYVFSINNQVIPGSEWTETVLVEGDRICLFQAIAGG</sequence>
<dbReference type="CDD" id="cd00565">
    <property type="entry name" value="Ubl_ThiS"/>
    <property type="match status" value="1"/>
</dbReference>
<dbReference type="Pfam" id="PF02597">
    <property type="entry name" value="ThiS"/>
    <property type="match status" value="1"/>
</dbReference>
<dbReference type="EMBL" id="WWEU01000010">
    <property type="protein sequence ID" value="MYM61200.1"/>
    <property type="molecule type" value="Genomic_DNA"/>
</dbReference>
<name>A0A6L8M209_9VIBR</name>
<evidence type="ECO:0000313" key="1">
    <source>
        <dbReference type="EMBL" id="MYM61200.1"/>
    </source>
</evidence>
<protein>
    <submittedName>
        <fullName evidence="1">Sulfur carrier protein ThiS</fullName>
    </submittedName>
</protein>
<dbReference type="InterPro" id="IPR016155">
    <property type="entry name" value="Mopterin_synth/thiamin_S_b"/>
</dbReference>
<dbReference type="InterPro" id="IPR003749">
    <property type="entry name" value="ThiS/MoaD-like"/>
</dbReference>
<dbReference type="PANTHER" id="PTHR34472">
    <property type="entry name" value="SULFUR CARRIER PROTEIN THIS"/>
    <property type="match status" value="1"/>
</dbReference>
<dbReference type="NCBIfam" id="TIGR01683">
    <property type="entry name" value="thiS"/>
    <property type="match status" value="1"/>
</dbReference>
<comment type="caution">
    <text evidence="1">The sequence shown here is derived from an EMBL/GenBank/DDBJ whole genome shotgun (WGS) entry which is preliminary data.</text>
</comment>
<dbReference type="AlphaFoldDB" id="A0A6L8M209"/>
<dbReference type="Proteomes" id="UP000478571">
    <property type="component" value="Unassembled WGS sequence"/>
</dbReference>
<gene>
    <name evidence="1" type="primary">thiS</name>
    <name evidence="1" type="ORF">GTG28_18435</name>
</gene>
<dbReference type="PANTHER" id="PTHR34472:SF1">
    <property type="entry name" value="SULFUR CARRIER PROTEIN THIS"/>
    <property type="match status" value="1"/>
</dbReference>
<evidence type="ECO:0000313" key="2">
    <source>
        <dbReference type="Proteomes" id="UP000478571"/>
    </source>
</evidence>
<dbReference type="InterPro" id="IPR012675">
    <property type="entry name" value="Beta-grasp_dom_sf"/>
</dbReference>
<keyword evidence="2" id="KW-1185">Reference proteome</keyword>
<dbReference type="SUPFAM" id="SSF54285">
    <property type="entry name" value="MoaD/ThiS"/>
    <property type="match status" value="1"/>
</dbReference>
<dbReference type="Gene3D" id="3.10.20.30">
    <property type="match status" value="1"/>
</dbReference>
<organism evidence="1 2">
    <name type="scientific">Vibrio tetraodonis subsp. pristinus</name>
    <dbReference type="NCBI Taxonomy" id="2695891"/>
    <lineage>
        <taxon>Bacteria</taxon>
        <taxon>Pseudomonadati</taxon>
        <taxon>Pseudomonadota</taxon>
        <taxon>Gammaproteobacteria</taxon>
        <taxon>Vibrionales</taxon>
        <taxon>Vibrionaceae</taxon>
        <taxon>Vibrio</taxon>
    </lineage>
</organism>
<dbReference type="InterPro" id="IPR010035">
    <property type="entry name" value="Thi_S"/>
</dbReference>
<accession>A0A6L8M209</accession>
<reference evidence="1 2" key="1">
    <citation type="submission" date="2020-01" db="EMBL/GenBank/DDBJ databases">
        <title>Draft Genome Sequence of Vibrio sp. strain OCN044, Isolated from a Healthy Coral at Palmyra Atoll.</title>
        <authorList>
            <person name="Videau P."/>
            <person name="Loughran R."/>
            <person name="Esquivel A."/>
            <person name="Deadmond M."/>
            <person name="Paddock B.E."/>
            <person name="Saw J.H."/>
            <person name="Ushijima B."/>
        </authorList>
    </citation>
    <scope>NUCLEOTIDE SEQUENCE [LARGE SCALE GENOMIC DNA]</scope>
    <source>
        <strain evidence="1 2">OCN044</strain>
    </source>
</reference>